<evidence type="ECO:0000256" key="1">
    <source>
        <dbReference type="SAM" id="MobiDB-lite"/>
    </source>
</evidence>
<gene>
    <name evidence="2" type="ORF">METZ01_LOCUS232274</name>
</gene>
<protein>
    <submittedName>
        <fullName evidence="2">Uncharacterized protein</fullName>
    </submittedName>
</protein>
<evidence type="ECO:0000313" key="2">
    <source>
        <dbReference type="EMBL" id="SVB79420.1"/>
    </source>
</evidence>
<dbReference type="EMBL" id="UINC01057828">
    <property type="protein sequence ID" value="SVB79420.1"/>
    <property type="molecule type" value="Genomic_DNA"/>
</dbReference>
<organism evidence="2">
    <name type="scientific">marine metagenome</name>
    <dbReference type="NCBI Taxonomy" id="408172"/>
    <lineage>
        <taxon>unclassified sequences</taxon>
        <taxon>metagenomes</taxon>
        <taxon>ecological metagenomes</taxon>
    </lineage>
</organism>
<dbReference type="AlphaFoldDB" id="A0A382GWK8"/>
<sequence length="49" mass="5272">VHDGAAILGNPHHGRVQGHDIDEVHRSGRRLGTMDDGAVDPWHLVILSG</sequence>
<reference evidence="2" key="1">
    <citation type="submission" date="2018-05" db="EMBL/GenBank/DDBJ databases">
        <authorList>
            <person name="Lanie J.A."/>
            <person name="Ng W.-L."/>
            <person name="Kazmierczak K.M."/>
            <person name="Andrzejewski T.M."/>
            <person name="Davidsen T.M."/>
            <person name="Wayne K.J."/>
            <person name="Tettelin H."/>
            <person name="Glass J.I."/>
            <person name="Rusch D."/>
            <person name="Podicherti R."/>
            <person name="Tsui H.-C.T."/>
            <person name="Winkler M.E."/>
        </authorList>
    </citation>
    <scope>NUCLEOTIDE SEQUENCE</scope>
</reference>
<feature type="region of interest" description="Disordered" evidence="1">
    <location>
        <begin position="1"/>
        <end position="21"/>
    </location>
</feature>
<accession>A0A382GWK8</accession>
<proteinExistence type="predicted"/>
<name>A0A382GWK8_9ZZZZ</name>
<feature type="non-terminal residue" evidence="2">
    <location>
        <position position="1"/>
    </location>
</feature>